<dbReference type="Gene3D" id="3.30.160.60">
    <property type="entry name" value="Classic Zinc Finger"/>
    <property type="match status" value="10"/>
</dbReference>
<dbReference type="InParanoid" id="A0A6J0BD23"/>
<evidence type="ECO:0000256" key="4">
    <source>
        <dbReference type="ARBA" id="ARBA00022771"/>
    </source>
</evidence>
<feature type="binding site" evidence="10">
    <location>
        <position position="304"/>
    </location>
    <ligand>
        <name>Zn(2+)</name>
        <dbReference type="ChEBI" id="CHEBI:29105"/>
    </ligand>
</feature>
<feature type="domain" description="C2H2-type" evidence="12">
    <location>
        <begin position="552"/>
        <end position="579"/>
    </location>
</feature>
<keyword evidence="3" id="KW-0677">Repeat</keyword>
<dbReference type="GO" id="GO:0008270">
    <property type="term" value="F:zinc ion binding"/>
    <property type="evidence" value="ECO:0007669"/>
    <property type="project" value="UniProtKB-UniRule"/>
</dbReference>
<evidence type="ECO:0000256" key="11">
    <source>
        <dbReference type="SAM" id="MobiDB-lite"/>
    </source>
</evidence>
<feature type="domain" description="C2H2-type" evidence="12">
    <location>
        <begin position="798"/>
        <end position="825"/>
    </location>
</feature>
<dbReference type="PANTHER" id="PTHR16515">
    <property type="entry name" value="PR DOMAIN ZINC FINGER PROTEIN"/>
    <property type="match status" value="1"/>
</dbReference>
<dbReference type="Pfam" id="PF00096">
    <property type="entry name" value="zf-C2H2"/>
    <property type="match status" value="6"/>
</dbReference>
<evidence type="ECO:0000256" key="6">
    <source>
        <dbReference type="ARBA" id="ARBA00023125"/>
    </source>
</evidence>
<feature type="domain" description="ZAD" evidence="14">
    <location>
        <begin position="250"/>
        <end position="328"/>
    </location>
</feature>
<dbReference type="Gene3D" id="3.40.1800.20">
    <property type="match status" value="1"/>
</dbReference>
<dbReference type="GO" id="GO:0005634">
    <property type="term" value="C:nucleus"/>
    <property type="evidence" value="ECO:0007669"/>
    <property type="project" value="UniProtKB-SubCell"/>
</dbReference>
<protein>
    <submittedName>
        <fullName evidence="16 17 18">Zinc finger protein 761-like</fullName>
    </submittedName>
</protein>
<evidence type="ECO:0000256" key="2">
    <source>
        <dbReference type="ARBA" id="ARBA00022723"/>
    </source>
</evidence>
<dbReference type="FunFam" id="3.30.160.60:FF:001732">
    <property type="entry name" value="Zgc:162936"/>
    <property type="match status" value="1"/>
</dbReference>
<feature type="domain" description="C2H2-type" evidence="12">
    <location>
        <begin position="882"/>
        <end position="909"/>
    </location>
</feature>
<dbReference type="InterPro" id="IPR036236">
    <property type="entry name" value="Znf_C2H2_sf"/>
</dbReference>
<dbReference type="InterPro" id="IPR050331">
    <property type="entry name" value="Zinc_finger"/>
</dbReference>
<feature type="binding site" evidence="10">
    <location>
        <position position="252"/>
    </location>
    <ligand>
        <name>Zn(2+)</name>
        <dbReference type="ChEBI" id="CHEBI:29105"/>
    </ligand>
</feature>
<dbReference type="SUPFAM" id="SSF57716">
    <property type="entry name" value="Glucocorticoid receptor-like (DNA-binding domain)"/>
    <property type="match status" value="2"/>
</dbReference>
<keyword evidence="4 8" id="KW-0863">Zinc-finger</keyword>
<evidence type="ECO:0000259" key="13">
    <source>
        <dbReference type="PROSITE" id="PS50950"/>
    </source>
</evidence>
<feature type="domain" description="C2H2-type" evidence="12">
    <location>
        <begin position="667"/>
        <end position="695"/>
    </location>
</feature>
<dbReference type="SMART" id="SM00355">
    <property type="entry name" value="ZnF_C2H2"/>
    <property type="match status" value="15"/>
</dbReference>
<dbReference type="InterPro" id="IPR006612">
    <property type="entry name" value="THAP_Znf"/>
</dbReference>
<dbReference type="GO" id="GO:0045893">
    <property type="term" value="P:positive regulation of DNA-templated transcription"/>
    <property type="evidence" value="ECO:0007669"/>
    <property type="project" value="UniProtKB-ARBA"/>
</dbReference>
<accession>A0A6J0BD23</accession>
<dbReference type="FunFam" id="3.30.160.60:FF:000557">
    <property type="entry name" value="zinc finger and SCAN domain-containing protein 29"/>
    <property type="match status" value="1"/>
</dbReference>
<dbReference type="FunFam" id="3.30.160.60:FF:000446">
    <property type="entry name" value="Zinc finger protein"/>
    <property type="match status" value="2"/>
</dbReference>
<dbReference type="PANTHER" id="PTHR16515:SF66">
    <property type="entry name" value="C2H2-TYPE DOMAIN-CONTAINING PROTEIN"/>
    <property type="match status" value="1"/>
</dbReference>
<evidence type="ECO:0000313" key="19">
    <source>
        <dbReference type="RefSeq" id="XP_046593594.1"/>
    </source>
</evidence>
<evidence type="ECO:0000313" key="16">
    <source>
        <dbReference type="RefSeq" id="XP_015512226.1"/>
    </source>
</evidence>
<dbReference type="RefSeq" id="XP_046593595.1">
    <property type="nucleotide sequence ID" value="XM_046737639.1"/>
</dbReference>
<evidence type="ECO:0000256" key="3">
    <source>
        <dbReference type="ARBA" id="ARBA00022737"/>
    </source>
</evidence>
<dbReference type="KEGG" id="nlo:107218751"/>
<evidence type="ECO:0000313" key="20">
    <source>
        <dbReference type="RefSeq" id="XP_046593595.1"/>
    </source>
</evidence>
<dbReference type="FunFam" id="3.30.160.60:FF:000145">
    <property type="entry name" value="Zinc finger protein 574"/>
    <property type="match status" value="1"/>
</dbReference>
<dbReference type="RefSeq" id="XP_046593592.1">
    <property type="nucleotide sequence ID" value="XM_046737636.1"/>
</dbReference>
<dbReference type="PROSITE" id="PS50950">
    <property type="entry name" value="ZF_THAP"/>
    <property type="match status" value="1"/>
</dbReference>
<dbReference type="PROSITE" id="PS00028">
    <property type="entry name" value="ZINC_FINGER_C2H2_1"/>
    <property type="match status" value="13"/>
</dbReference>
<dbReference type="SUPFAM" id="SSF57667">
    <property type="entry name" value="beta-beta-alpha zinc fingers"/>
    <property type="match status" value="6"/>
</dbReference>
<dbReference type="PROSITE" id="PS50157">
    <property type="entry name" value="ZINC_FINGER_C2H2_2"/>
    <property type="match status" value="12"/>
</dbReference>
<evidence type="ECO:0000313" key="15">
    <source>
        <dbReference type="Proteomes" id="UP000829291"/>
    </source>
</evidence>
<dbReference type="InterPro" id="IPR012934">
    <property type="entry name" value="Znf_AD"/>
</dbReference>
<dbReference type="GO" id="GO:0005694">
    <property type="term" value="C:chromosome"/>
    <property type="evidence" value="ECO:0007669"/>
    <property type="project" value="UniProtKB-ARBA"/>
</dbReference>
<evidence type="ECO:0000313" key="17">
    <source>
        <dbReference type="RefSeq" id="XP_046593592.1"/>
    </source>
</evidence>
<feature type="domain" description="THAP-type" evidence="13">
    <location>
        <begin position="97"/>
        <end position="184"/>
    </location>
</feature>
<gene>
    <name evidence="16 17 18 19 20" type="primary">LOC107218751</name>
</gene>
<proteinExistence type="predicted"/>
<dbReference type="AlphaFoldDB" id="A0A6J0BD23"/>
<feature type="binding site" evidence="10">
    <location>
        <position position="255"/>
    </location>
    <ligand>
        <name>Zn(2+)</name>
        <dbReference type="ChEBI" id="CHEBI:29105"/>
    </ligand>
</feature>
<name>A0A6J0BD23_NEOLC</name>
<keyword evidence="6 9" id="KW-0238">DNA-binding</keyword>
<evidence type="ECO:0000256" key="8">
    <source>
        <dbReference type="PROSITE-ProRule" id="PRU00042"/>
    </source>
</evidence>
<keyword evidence="5 10" id="KW-0862">Zinc</keyword>
<feature type="domain" description="C2H2-type" evidence="12">
    <location>
        <begin position="582"/>
        <end position="610"/>
    </location>
</feature>
<evidence type="ECO:0000259" key="14">
    <source>
        <dbReference type="PROSITE" id="PS51915"/>
    </source>
</evidence>
<dbReference type="OrthoDB" id="3437960at2759"/>
<feature type="binding site" evidence="10">
    <location>
        <position position="301"/>
    </location>
    <ligand>
        <name>Zn(2+)</name>
        <dbReference type="ChEBI" id="CHEBI:29105"/>
    </ligand>
</feature>
<evidence type="ECO:0000259" key="12">
    <source>
        <dbReference type="PROSITE" id="PS50157"/>
    </source>
</evidence>
<feature type="domain" description="C2H2-type" evidence="12">
    <location>
        <begin position="733"/>
        <end position="760"/>
    </location>
</feature>
<evidence type="ECO:0000256" key="7">
    <source>
        <dbReference type="ARBA" id="ARBA00023242"/>
    </source>
</evidence>
<feature type="domain" description="C2H2-type" evidence="12">
    <location>
        <begin position="696"/>
        <end position="723"/>
    </location>
</feature>
<reference evidence="16" key="1">
    <citation type="submission" date="2025-04" db="UniProtKB">
        <authorList>
            <consortium name="RefSeq"/>
        </authorList>
    </citation>
    <scope>IDENTIFICATION</scope>
    <source>
        <tissue evidence="17 18">Thorax and Abdomen</tissue>
        <tissue evidence="16">Whole body</tissue>
    </source>
</reference>
<keyword evidence="2 10" id="KW-0479">Metal-binding</keyword>
<dbReference type="RefSeq" id="XP_015512226.1">
    <property type="nucleotide sequence ID" value="XM_015656740.1"/>
</dbReference>
<dbReference type="PROSITE" id="PS51915">
    <property type="entry name" value="ZAD"/>
    <property type="match status" value="1"/>
</dbReference>
<dbReference type="SMART" id="SM00868">
    <property type="entry name" value="zf-AD"/>
    <property type="match status" value="1"/>
</dbReference>
<dbReference type="RefSeq" id="XP_046593593.1">
    <property type="nucleotide sequence ID" value="XM_046737637.1"/>
</dbReference>
<dbReference type="GO" id="GO:0043565">
    <property type="term" value="F:sequence-specific DNA binding"/>
    <property type="evidence" value="ECO:0007669"/>
    <property type="project" value="UniProtKB-ARBA"/>
</dbReference>
<feature type="compositionally biased region" description="Polar residues" evidence="11">
    <location>
        <begin position="967"/>
        <end position="980"/>
    </location>
</feature>
<feature type="domain" description="C2H2-type" evidence="12">
    <location>
        <begin position="854"/>
        <end position="881"/>
    </location>
</feature>
<feature type="domain" description="C2H2-type" evidence="12">
    <location>
        <begin position="826"/>
        <end position="853"/>
    </location>
</feature>
<keyword evidence="15" id="KW-1185">Reference proteome</keyword>
<sequence length="998" mass="114085">MLKLVLQTQEGQQIEVTVSPDDTFADLQRLYESPENPGLFELLKHLITSGIDVDARTKVFDYVTNSSSTEWLVEESLDDISGLQTVDTLQTIIEETRIKECCVEDCSNTNLTAPNKVFFPLPTEKDRLSAWLMGIGKPDLLNVGIEFSTDIADEHFVCADHFAPSQFLKGTDQVLKRRACPSLTQINIEDRASSLSNQKQDPLYLETETSDKSRLPQIMESNKDLGITNAFDSAILDEFDIFNDVTHPGRLCRLCGEHTLDPVYLFSPNDHSNNKCTVADKINICLPITVTAKDPLPKQVCAQCLEKLDTCHKLATTCLETEDKLKSMFEMKKFHVNVVNDKRCPLCISGNMQIVTKSGIYRKDKAESFPEILKNSSARTRQMSPSKSNNNKTEILSSVDREPLRDFYTDIPASITQSEDSIKNENVPLRLPSYLSQGELLCSICSQKEDNIEQLTEHAKQHNGYPCTICADVNFKTVNEQQLHFLRHGVNRGYCETCSLEWTNPTDAAEHLKICKPEFWSLECAHCGEKFPHIEAGNKHNCQMLITEVEGFKCDLCGKKYMQKINLNMHMRTHEKREAVYYKCSFCNKQFTRKGSLHKHVSTLHSVVESATSPKCYKCRKCDEAFVTSASAEAHITEKHFSQLMIADVSFTSNQFTADEINLSRVYICEYCERCYTIPSSLHDHRQNEHYENSDYQCNICNSSFETYKSLSRHKTLHIKENDLEDLGIKQYYLCNYCNKTFLHYGTLMIHTSQHQQPLPYLCRLCNFQCATYKEVAEHRKNTHPYQSVLHERPNNLYHCQYCEKSFCHEVALIKHIRMHTGERPYKCSICGKGFSQTSGLYTHLKVHSNLRPYTCPQCPQTFKIKGDRDNHVKKHSGDRPYKCDFCEKAFMTQHVYSQHRKIHTNERPYKCDVCGEAFRRSHVLTVHMRRHTGAKPHTCDMCSKAYRQRGDLLKHKKIQHGVTTINSSGAVPSSRTALPSSGDISSSTESTTIFPIV</sequence>
<evidence type="ECO:0000256" key="5">
    <source>
        <dbReference type="ARBA" id="ARBA00022833"/>
    </source>
</evidence>
<feature type="domain" description="C2H2-type" evidence="12">
    <location>
        <begin position="617"/>
        <end position="645"/>
    </location>
</feature>
<dbReference type="Proteomes" id="UP000829291">
    <property type="component" value="Chromosome 4"/>
</dbReference>
<evidence type="ECO:0000256" key="9">
    <source>
        <dbReference type="PROSITE-ProRule" id="PRU00309"/>
    </source>
</evidence>
<dbReference type="SMART" id="SM00980">
    <property type="entry name" value="THAP"/>
    <property type="match status" value="1"/>
</dbReference>
<dbReference type="Pfam" id="PF07776">
    <property type="entry name" value="zf-AD"/>
    <property type="match status" value="1"/>
</dbReference>
<dbReference type="GeneID" id="107218751"/>
<feature type="domain" description="C2H2-type" evidence="12">
    <location>
        <begin position="938"/>
        <end position="961"/>
    </location>
</feature>
<dbReference type="RefSeq" id="XP_046593594.1">
    <property type="nucleotide sequence ID" value="XM_046737638.1"/>
</dbReference>
<keyword evidence="7" id="KW-0539">Nucleus</keyword>
<feature type="domain" description="C2H2-type" evidence="12">
    <location>
        <begin position="910"/>
        <end position="937"/>
    </location>
</feature>
<organism evidence="15 16">
    <name type="scientific">Neodiprion lecontei</name>
    <name type="common">Redheaded pine sawfly</name>
    <dbReference type="NCBI Taxonomy" id="441921"/>
    <lineage>
        <taxon>Eukaryota</taxon>
        <taxon>Metazoa</taxon>
        <taxon>Ecdysozoa</taxon>
        <taxon>Arthropoda</taxon>
        <taxon>Hexapoda</taxon>
        <taxon>Insecta</taxon>
        <taxon>Pterygota</taxon>
        <taxon>Neoptera</taxon>
        <taxon>Endopterygota</taxon>
        <taxon>Hymenoptera</taxon>
        <taxon>Tenthredinoidea</taxon>
        <taxon>Diprionidae</taxon>
        <taxon>Diprioninae</taxon>
        <taxon>Neodiprion</taxon>
    </lineage>
</organism>
<feature type="compositionally biased region" description="Low complexity" evidence="11">
    <location>
        <begin position="981"/>
        <end position="998"/>
    </location>
</feature>
<feature type="region of interest" description="Disordered" evidence="11">
    <location>
        <begin position="967"/>
        <end position="998"/>
    </location>
</feature>
<dbReference type="InterPro" id="IPR013087">
    <property type="entry name" value="Znf_C2H2_type"/>
</dbReference>
<evidence type="ECO:0000256" key="10">
    <source>
        <dbReference type="PROSITE-ProRule" id="PRU01263"/>
    </source>
</evidence>
<dbReference type="Pfam" id="PF13912">
    <property type="entry name" value="zf-C2H2_6"/>
    <property type="match status" value="2"/>
</dbReference>
<evidence type="ECO:0000313" key="18">
    <source>
        <dbReference type="RefSeq" id="XP_046593593.1"/>
    </source>
</evidence>
<comment type="subcellular location">
    <subcellularLocation>
        <location evidence="1">Nucleus</location>
    </subcellularLocation>
</comment>
<evidence type="ECO:0000256" key="1">
    <source>
        <dbReference type="ARBA" id="ARBA00004123"/>
    </source>
</evidence>